<dbReference type="EMBL" id="WWNE01000012">
    <property type="protein sequence ID" value="NBG67037.1"/>
    <property type="molecule type" value="Genomic_DNA"/>
</dbReference>
<dbReference type="InterPro" id="IPR050137">
    <property type="entry name" value="PyrR_bifunctional"/>
</dbReference>
<gene>
    <name evidence="4 6" type="primary">pyrR</name>
    <name evidence="6" type="ORF">GQN54_12985</name>
</gene>
<keyword evidence="3 4" id="KW-0804">Transcription</keyword>
<feature type="short sequence motif" description="PRPP-binding" evidence="4">
    <location>
        <begin position="99"/>
        <end position="111"/>
    </location>
</feature>
<dbReference type="NCBIfam" id="NF003549">
    <property type="entry name" value="PRK05205.1-5"/>
    <property type="match status" value="1"/>
</dbReference>
<evidence type="ECO:0000256" key="3">
    <source>
        <dbReference type="ARBA" id="ARBA00023163"/>
    </source>
</evidence>
<keyword evidence="7" id="KW-1185">Reference proteome</keyword>
<dbReference type="InterPro" id="IPR029057">
    <property type="entry name" value="PRTase-like"/>
</dbReference>
<proteinExistence type="inferred from homology"/>
<dbReference type="InterPro" id="IPR023050">
    <property type="entry name" value="PyrR"/>
</dbReference>
<dbReference type="HAMAP" id="MF_01219">
    <property type="entry name" value="PyrR"/>
    <property type="match status" value="1"/>
</dbReference>
<dbReference type="PANTHER" id="PTHR11608:SF0">
    <property type="entry name" value="BIFUNCTIONAL PROTEIN PYRR"/>
    <property type="match status" value="1"/>
</dbReference>
<keyword evidence="2 4" id="KW-0805">Transcription regulation</keyword>
<feature type="domain" description="Phosphoribosyltransferase" evidence="5">
    <location>
        <begin position="7"/>
        <end position="159"/>
    </location>
</feature>
<dbReference type="InterPro" id="IPR000836">
    <property type="entry name" value="PRTase_dom"/>
</dbReference>
<comment type="catalytic activity">
    <reaction evidence="4">
        <text>UMP + diphosphate = 5-phospho-alpha-D-ribose 1-diphosphate + uracil</text>
        <dbReference type="Rhea" id="RHEA:13017"/>
        <dbReference type="ChEBI" id="CHEBI:17568"/>
        <dbReference type="ChEBI" id="CHEBI:33019"/>
        <dbReference type="ChEBI" id="CHEBI:57865"/>
        <dbReference type="ChEBI" id="CHEBI:58017"/>
        <dbReference type="EC" id="2.4.2.9"/>
    </reaction>
</comment>
<dbReference type="SUPFAM" id="SSF53271">
    <property type="entry name" value="PRTase-like"/>
    <property type="match status" value="1"/>
</dbReference>
<dbReference type="Gene3D" id="3.40.50.2020">
    <property type="match status" value="1"/>
</dbReference>
<keyword evidence="4 6" id="KW-0328">Glycosyltransferase</keyword>
<evidence type="ECO:0000313" key="6">
    <source>
        <dbReference type="EMBL" id="NBG67037.1"/>
    </source>
</evidence>
<dbReference type="AlphaFoldDB" id="A0A6N9NPJ2"/>
<keyword evidence="4 6" id="KW-0808">Transferase</keyword>
<comment type="function">
    <text evidence="4">Also displays a weak uracil phosphoribosyltransferase activity which is not physiologically significant.</text>
</comment>
<name>A0A6N9NPJ2_9FLAO</name>
<dbReference type="Pfam" id="PF00156">
    <property type="entry name" value="Pribosyltran"/>
    <property type="match status" value="1"/>
</dbReference>
<evidence type="ECO:0000256" key="2">
    <source>
        <dbReference type="ARBA" id="ARBA00023015"/>
    </source>
</evidence>
<comment type="caution">
    <text evidence="6">The sequence shown here is derived from an EMBL/GenBank/DDBJ whole genome shotgun (WGS) entry which is preliminary data.</text>
</comment>
<dbReference type="PANTHER" id="PTHR11608">
    <property type="entry name" value="BIFUNCTIONAL PROTEIN PYRR"/>
    <property type="match status" value="1"/>
</dbReference>
<dbReference type="CDD" id="cd06223">
    <property type="entry name" value="PRTases_typeI"/>
    <property type="match status" value="1"/>
</dbReference>
<reference evidence="6 7" key="1">
    <citation type="submission" date="2019-12" db="EMBL/GenBank/DDBJ databases">
        <authorList>
            <person name="Zhao J."/>
        </authorList>
    </citation>
    <scope>NUCLEOTIDE SEQUENCE [LARGE SCALE GENOMIC DNA]</scope>
    <source>
        <strain evidence="6 7">S-15</strain>
    </source>
</reference>
<dbReference type="GO" id="GO:0004845">
    <property type="term" value="F:uracil phosphoribosyltransferase activity"/>
    <property type="evidence" value="ECO:0007669"/>
    <property type="project" value="UniProtKB-UniRule"/>
</dbReference>
<evidence type="ECO:0000256" key="4">
    <source>
        <dbReference type="HAMAP-Rule" id="MF_01219"/>
    </source>
</evidence>
<evidence type="ECO:0000256" key="1">
    <source>
        <dbReference type="ARBA" id="ARBA00005565"/>
    </source>
</evidence>
<comment type="function">
    <text evidence="4">Regulates the transcription of the pyrimidine nucleotide (pyr) operon in response to exogenous pyrimidines.</text>
</comment>
<dbReference type="RefSeq" id="WP_160633987.1">
    <property type="nucleotide sequence ID" value="NZ_WWNE01000012.1"/>
</dbReference>
<comment type="similarity">
    <text evidence="1 4">Belongs to the purine/pyrimidine phosphoribosyltransferase family. PyrR subfamily.</text>
</comment>
<accession>A0A6N9NPJ2</accession>
<sequence>MVNERLILDHKKLQLTIKRLCYQLIENHGDFSNSVILGLQPRGVFMADRIHKELESILKRKVLLGRLDVTFFRDDFRRRANPLIPNATSIDFTIENKRVILIDDVLYTGRTIRSGLDAMLAYGRPADVELMVLVDRRYSRHLPVEANYIGTQVDSISEERVRVEWKEADGKDQIILYTPEQ</sequence>
<evidence type="ECO:0000313" key="7">
    <source>
        <dbReference type="Proteomes" id="UP000470771"/>
    </source>
</evidence>
<evidence type="ECO:0000259" key="5">
    <source>
        <dbReference type="Pfam" id="PF00156"/>
    </source>
</evidence>
<dbReference type="Proteomes" id="UP000470771">
    <property type="component" value="Unassembled WGS sequence"/>
</dbReference>
<dbReference type="GO" id="GO:0006355">
    <property type="term" value="P:regulation of DNA-templated transcription"/>
    <property type="evidence" value="ECO:0007669"/>
    <property type="project" value="UniProtKB-UniRule"/>
</dbReference>
<protein>
    <recommendedName>
        <fullName evidence="4">Bifunctional protein PyrR</fullName>
    </recommendedName>
    <domain>
        <recommendedName>
            <fullName evidence="4">Pyrimidine operon regulatory protein</fullName>
        </recommendedName>
    </domain>
    <domain>
        <recommendedName>
            <fullName evidence="4">Uracil phosphoribosyltransferase</fullName>
            <shortName evidence="4">UPRTase</shortName>
            <ecNumber evidence="4">2.4.2.9</ecNumber>
        </recommendedName>
    </domain>
</protein>
<organism evidence="6 7">
    <name type="scientific">Acidiluteibacter ferrifornacis</name>
    <dbReference type="NCBI Taxonomy" id="2692424"/>
    <lineage>
        <taxon>Bacteria</taxon>
        <taxon>Pseudomonadati</taxon>
        <taxon>Bacteroidota</taxon>
        <taxon>Flavobacteriia</taxon>
        <taxon>Flavobacteriales</taxon>
        <taxon>Cryomorphaceae</taxon>
        <taxon>Acidiluteibacter</taxon>
    </lineage>
</organism>
<dbReference type="EC" id="2.4.2.9" evidence="4"/>